<feature type="region of interest" description="Disordered" evidence="1">
    <location>
        <begin position="448"/>
        <end position="503"/>
    </location>
</feature>
<accession>A0A8R1DXQ9</accession>
<proteinExistence type="predicted"/>
<feature type="compositionally biased region" description="Polar residues" evidence="1">
    <location>
        <begin position="184"/>
        <end position="196"/>
    </location>
</feature>
<reference evidence="3" key="1">
    <citation type="submission" date="2010-08" db="EMBL/GenBank/DDBJ databases">
        <authorList>
            <consortium name="Caenorhabditis japonica Sequencing Consortium"/>
            <person name="Wilson R.K."/>
        </authorList>
    </citation>
    <scope>NUCLEOTIDE SEQUENCE [LARGE SCALE GENOMIC DNA]</scope>
    <source>
        <strain evidence="3">DF5081</strain>
    </source>
</reference>
<dbReference type="AlphaFoldDB" id="A0A8R1DXQ9"/>
<feature type="compositionally biased region" description="Basic and acidic residues" evidence="1">
    <location>
        <begin position="9"/>
        <end position="27"/>
    </location>
</feature>
<feature type="compositionally biased region" description="Basic and acidic residues" evidence="1">
    <location>
        <begin position="165"/>
        <end position="174"/>
    </location>
</feature>
<evidence type="ECO:0000313" key="3">
    <source>
        <dbReference type="Proteomes" id="UP000005237"/>
    </source>
</evidence>
<sequence>MGAKPSGLEPKDTDSLKQTREKEKELIVSKTGALGAREENQNVVVDYPAEMTEKRNFNQHEGMENDENDENRKDNWPNGIHVEFEQNEQVEPVEQEHRGNGRTNENFFGGGWEQEQEEERPRSHSPMSPELVAELLEIAGVTRRQAGLPEEEQVYGPHDYRVASRLQEEEERRQKSARVAVDSCQPSTSGLPSFSSDVGRRQGPTSQFEEHDRQVAEMWQLYDQCMVTKQVRFVPAPMHIADATPDEYIRGYRRVLEGHPFPDFESEVPDGPRVSPGSPGPVARLRKGADEDGYINERTVIDSLINATNALNKRICDSPSKSSRLCYIYKEAVADNENKDDDDGLFSGPCSRDGAVIPITRPHLLQNPLRSARLYGDTDPSEPPGLGADDAVFAVPEVPRKLGFSNLRIETSPAARRKRQSGQLKIVGAQRENYSSYIGRLAATNHTEIRSSVSSEASTSSGAKSSSSSYYATEHEQVPIYMDENKTSVTSTRPSFSKTDLEKNANASANWPSIPWKDPENMPPLSSISSRELLKMPAEYLELIIDHHSRPPKPKSKLNYWDRVEAHDKADTEKDFLKVFRSMIPTPSKVPLEVENTRFEVYIRFPFLPRPIYIADVLQALNLPDNSIDVIADVPEEYQKCSIAEFIKRAANIWRGLKLTRTNTRQLLGEGMLRSAESRFLVHVAKRLISDALQPLKKEDKKYHLSLIKGHLHMLRCREITRMDTTEISNYRSQLTEEQPARAQSQSPLTKRARLLGDDSYDDALGPPKKLELAEEELEPLAEIPAEDDVMDAAIRLIDRTMEKLCAMPDDVVVYVEPLTQQEMELLAMHAGNRNDTVEVAEDVPEVGAVAEIRADEVEEHAREGIDLVGKIDILAAE</sequence>
<feature type="region of interest" description="Disordered" evidence="1">
    <location>
        <begin position="54"/>
        <end position="131"/>
    </location>
</feature>
<keyword evidence="3" id="KW-1185">Reference proteome</keyword>
<dbReference type="EnsemblMetazoa" id="CJA14766.1">
    <property type="protein sequence ID" value="CJA14766.1"/>
    <property type="gene ID" value="WBGene00133970"/>
</dbReference>
<feature type="compositionally biased region" description="Low complexity" evidence="1">
    <location>
        <begin position="451"/>
        <end position="469"/>
    </location>
</feature>
<reference evidence="2" key="2">
    <citation type="submission" date="2022-06" db="UniProtKB">
        <authorList>
            <consortium name="EnsemblMetazoa"/>
        </authorList>
    </citation>
    <scope>IDENTIFICATION</scope>
    <source>
        <strain evidence="2">DF5081</strain>
    </source>
</reference>
<feature type="region of interest" description="Disordered" evidence="1">
    <location>
        <begin position="165"/>
        <end position="209"/>
    </location>
</feature>
<organism evidence="2 3">
    <name type="scientific">Caenorhabditis japonica</name>
    <dbReference type="NCBI Taxonomy" id="281687"/>
    <lineage>
        <taxon>Eukaryota</taxon>
        <taxon>Metazoa</taxon>
        <taxon>Ecdysozoa</taxon>
        <taxon>Nematoda</taxon>
        <taxon>Chromadorea</taxon>
        <taxon>Rhabditida</taxon>
        <taxon>Rhabditina</taxon>
        <taxon>Rhabditomorpha</taxon>
        <taxon>Rhabditoidea</taxon>
        <taxon>Rhabditidae</taxon>
        <taxon>Peloderinae</taxon>
        <taxon>Caenorhabditis</taxon>
    </lineage>
</organism>
<dbReference type="Proteomes" id="UP000005237">
    <property type="component" value="Unassembled WGS sequence"/>
</dbReference>
<feature type="region of interest" description="Disordered" evidence="1">
    <location>
        <begin position="263"/>
        <end position="282"/>
    </location>
</feature>
<feature type="compositionally biased region" description="Low complexity" evidence="1">
    <location>
        <begin position="269"/>
        <end position="282"/>
    </location>
</feature>
<protein>
    <submittedName>
        <fullName evidence="2">Uncharacterized protein</fullName>
    </submittedName>
</protein>
<evidence type="ECO:0000313" key="2">
    <source>
        <dbReference type="EnsemblMetazoa" id="CJA14766.1"/>
    </source>
</evidence>
<feature type="region of interest" description="Disordered" evidence="1">
    <location>
        <begin position="1"/>
        <end position="33"/>
    </location>
</feature>
<name>A0A8R1DXQ9_CAEJA</name>
<evidence type="ECO:0000256" key="1">
    <source>
        <dbReference type="SAM" id="MobiDB-lite"/>
    </source>
</evidence>
<feature type="compositionally biased region" description="Polar residues" evidence="1">
    <location>
        <begin position="487"/>
        <end position="498"/>
    </location>
</feature>
<feature type="compositionally biased region" description="Basic and acidic residues" evidence="1">
    <location>
        <begin position="54"/>
        <end position="63"/>
    </location>
</feature>